<feature type="transmembrane region" description="Helical" evidence="1">
    <location>
        <begin position="980"/>
        <end position="998"/>
    </location>
</feature>
<feature type="transmembrane region" description="Helical" evidence="1">
    <location>
        <begin position="1018"/>
        <end position="1041"/>
    </location>
</feature>
<dbReference type="EMBL" id="JNBR01001962">
    <property type="protein sequence ID" value="OQR84042.1"/>
    <property type="molecule type" value="Genomic_DNA"/>
</dbReference>
<feature type="transmembrane region" description="Helical" evidence="1">
    <location>
        <begin position="488"/>
        <end position="507"/>
    </location>
</feature>
<keyword evidence="1" id="KW-0472">Membrane</keyword>
<accession>A0A1V9YEC3</accession>
<feature type="transmembrane region" description="Helical" evidence="1">
    <location>
        <begin position="402"/>
        <end position="425"/>
    </location>
</feature>
<keyword evidence="1" id="KW-1133">Transmembrane helix</keyword>
<feature type="transmembrane region" description="Helical" evidence="1">
    <location>
        <begin position="1104"/>
        <end position="1123"/>
    </location>
</feature>
<name>A0A1V9YEC3_ACHHY</name>
<evidence type="ECO:0000313" key="3">
    <source>
        <dbReference type="Proteomes" id="UP000243579"/>
    </source>
</evidence>
<feature type="transmembrane region" description="Helical" evidence="1">
    <location>
        <begin position="437"/>
        <end position="459"/>
    </location>
</feature>
<organism evidence="2 3">
    <name type="scientific">Achlya hypogyna</name>
    <name type="common">Oomycete</name>
    <name type="synonym">Protoachlya hypogyna</name>
    <dbReference type="NCBI Taxonomy" id="1202772"/>
    <lineage>
        <taxon>Eukaryota</taxon>
        <taxon>Sar</taxon>
        <taxon>Stramenopiles</taxon>
        <taxon>Oomycota</taxon>
        <taxon>Saprolegniomycetes</taxon>
        <taxon>Saprolegniales</taxon>
        <taxon>Achlyaceae</taxon>
        <taxon>Achlya</taxon>
    </lineage>
</organism>
<evidence type="ECO:0000313" key="2">
    <source>
        <dbReference type="EMBL" id="OQR84042.1"/>
    </source>
</evidence>
<feature type="transmembrane region" description="Helical" evidence="1">
    <location>
        <begin position="1053"/>
        <end position="1075"/>
    </location>
</feature>
<dbReference type="AlphaFoldDB" id="A0A1V9YEC3"/>
<keyword evidence="3" id="KW-1185">Reference proteome</keyword>
<protein>
    <recommendedName>
        <fullName evidence="4">Transmembrane protein</fullName>
    </recommendedName>
</protein>
<gene>
    <name evidence="2" type="ORF">ACHHYP_13975</name>
</gene>
<dbReference type="STRING" id="1202772.A0A1V9YEC3"/>
<evidence type="ECO:0000256" key="1">
    <source>
        <dbReference type="SAM" id="Phobius"/>
    </source>
</evidence>
<proteinExistence type="predicted"/>
<feature type="transmembrane region" description="Helical" evidence="1">
    <location>
        <begin position="649"/>
        <end position="673"/>
    </location>
</feature>
<sequence>MPSKVEPEHMKSDASISSIQKSSPLPLNLPMGHGMLLSVMYLGFATIVAVATYYLNGIANTPVFFGVVMEAFTYNQWDVPVNTLLLGDGLVFANYSGAPVDGTVSASDLLYKKCGVNDQGCATNFLGNSNEIWSAVGKAFSLIPNFDQPLFQDPTQTIKFKHINNLSGWNKAVVQFYIDGHDMAITCMIRRTNFYLTQAASTSAVVDSLAYCSQRAFDPKWMCENEVDVSVNTYAIQVNKGVATYIGMCKRGDIYLNAGHTAVVTGGLSGSYFVSTVPAIDEYQGGIVQASAPWDVLGVSQCYTYDFNTNLGWLLQIQGVVTMTWQCDSLMLTNSIVLWVIIAYLVVLQCVFLRHSAVSTVPVYLAKNVVGFVILFVAFWGNENLQSLTTFLIQNPIGSFPSRFYALCGPAQVASIVGIMTGTSIQRRFMPRFVSQTWLIMAFSIINWIIVFVLEGFVFPYQNENLPATCGLQTSTSCFQYSTIRRTYYLSAIISGVVIVVGVYVVACHGRHVPDHVTIPPSHSFLLFLGMPHIRYITTTTRGCCFSAQGDVLVDEGLLLMKNMMRISGHTITRMSNVQYDLVYRVLPRCVKGIFSKKVGPLLVYPLKSNRIDARYYYRYMHHTDGDDDNSQGNPLTSAALALKTHTPFGIGMTLTLLYLALAAIVAISTYTLTSIANQPVFTGRVVQAFTYNQFDVPVTTLLQATTTITTSRAVQTTTQATWSAADLLFKACGVNDAGCATAFIPESNEVWSTVCHTFKSIPDFDQPLFQDPNQTITLQHINNLSGFNKASAQFSIANHTTAITCLIRRALITFELQASTVDALAFCSERTYDPQWMCENEVGPDVNTFVVRMNNGVGAYLGVTPRSQLYMNAGKVATLTGGAFGSVNLVTVATTDEYQSGILQVTAPWDIVPASNCHNYDIQTKLGWRLQLQGSISFIWRSDALMLTNSIVLFLVALDLCIVQVVFLRHSHICYIPVYMSKTILGAGILFVAYWGNANLQTLTTYLAQNPLPGTPAHLYALCGPTQVASIVGIMTGTLVQIWFNPRAVTQTWLLLSFSVANWILVFVLEGFVYPHQSKGASNKCELASSTNCLLYDAIPHTYYQSALYASGIVILAILSIYGHSHFCTGTPLSQESSVLRHFNMEDIHDLVTSTKDCVRLSPAGVPMLDTGVLTVQNLMQVSTSYLARASTIQFELLYHVMPSRILKQWCSKMIGSLRVFEIRQNVITHKTSFKYLDEMRLDATKGMTGYLA</sequence>
<feature type="transmembrane region" description="Helical" evidence="1">
    <location>
        <begin position="365"/>
        <end position="382"/>
    </location>
</feature>
<comment type="caution">
    <text evidence="2">The sequence shown here is derived from an EMBL/GenBank/DDBJ whole genome shotgun (WGS) entry which is preliminary data.</text>
</comment>
<keyword evidence="1" id="KW-0812">Transmembrane</keyword>
<dbReference type="Proteomes" id="UP000243579">
    <property type="component" value="Unassembled WGS sequence"/>
</dbReference>
<feature type="transmembrane region" description="Helical" evidence="1">
    <location>
        <begin position="35"/>
        <end position="55"/>
    </location>
</feature>
<feature type="transmembrane region" description="Helical" evidence="1">
    <location>
        <begin position="336"/>
        <end position="353"/>
    </location>
</feature>
<feature type="transmembrane region" description="Helical" evidence="1">
    <location>
        <begin position="945"/>
        <end position="968"/>
    </location>
</feature>
<reference evidence="2 3" key="1">
    <citation type="journal article" date="2014" name="Genome Biol. Evol.">
        <title>The secreted proteins of Achlya hypogyna and Thraustotheca clavata identify the ancestral oomycete secretome and reveal gene acquisitions by horizontal gene transfer.</title>
        <authorList>
            <person name="Misner I."/>
            <person name="Blouin N."/>
            <person name="Leonard G."/>
            <person name="Richards T.A."/>
            <person name="Lane C.E."/>
        </authorList>
    </citation>
    <scope>NUCLEOTIDE SEQUENCE [LARGE SCALE GENOMIC DNA]</scope>
    <source>
        <strain evidence="2 3">ATCC 48635</strain>
    </source>
</reference>
<evidence type="ECO:0008006" key="4">
    <source>
        <dbReference type="Google" id="ProtNLM"/>
    </source>
</evidence>